<evidence type="ECO:0000256" key="5">
    <source>
        <dbReference type="ARBA" id="ARBA00022989"/>
    </source>
</evidence>
<feature type="transmembrane region" description="Helical" evidence="7">
    <location>
        <begin position="229"/>
        <end position="247"/>
    </location>
</feature>
<evidence type="ECO:0000256" key="4">
    <source>
        <dbReference type="ARBA" id="ARBA00022692"/>
    </source>
</evidence>
<evidence type="ECO:0000313" key="9">
    <source>
        <dbReference type="Proteomes" id="UP001320768"/>
    </source>
</evidence>
<dbReference type="PANTHER" id="PTHR30589:SF0">
    <property type="entry name" value="PHOSPHATIDYLGLYCEROL--PROLIPOPROTEIN DIACYLGLYCERYL TRANSFERASE"/>
    <property type="match status" value="1"/>
</dbReference>
<dbReference type="EC" id="2.5.1.145" evidence="7"/>
<feature type="transmembrane region" description="Helical" evidence="7">
    <location>
        <begin position="46"/>
        <end position="64"/>
    </location>
</feature>
<keyword evidence="2 7" id="KW-1003">Cell membrane</keyword>
<keyword evidence="9" id="KW-1185">Reference proteome</keyword>
<dbReference type="HAMAP" id="MF_01147">
    <property type="entry name" value="Lgt"/>
    <property type="match status" value="1"/>
</dbReference>
<feature type="transmembrane region" description="Helical" evidence="7">
    <location>
        <begin position="15"/>
        <end position="34"/>
    </location>
</feature>
<dbReference type="Proteomes" id="UP001320768">
    <property type="component" value="Unassembled WGS sequence"/>
</dbReference>
<comment type="function">
    <text evidence="7">Catalyzes the transfer of the diacylglyceryl group from phosphatidylglycerol to the sulfhydryl group of the N-terminal cysteine of a prolipoprotein, the first step in the formation of mature lipoproteins.</text>
</comment>
<evidence type="ECO:0000256" key="3">
    <source>
        <dbReference type="ARBA" id="ARBA00022679"/>
    </source>
</evidence>
<proteinExistence type="inferred from homology"/>
<keyword evidence="4 7" id="KW-0812">Transmembrane</keyword>
<comment type="catalytic activity">
    <reaction evidence="7">
        <text>L-cysteinyl-[prolipoprotein] + a 1,2-diacyl-sn-glycero-3-phospho-(1'-sn-glycerol) = an S-1,2-diacyl-sn-glyceryl-L-cysteinyl-[prolipoprotein] + sn-glycerol 1-phosphate + H(+)</text>
        <dbReference type="Rhea" id="RHEA:56712"/>
        <dbReference type="Rhea" id="RHEA-COMP:14679"/>
        <dbReference type="Rhea" id="RHEA-COMP:14680"/>
        <dbReference type="ChEBI" id="CHEBI:15378"/>
        <dbReference type="ChEBI" id="CHEBI:29950"/>
        <dbReference type="ChEBI" id="CHEBI:57685"/>
        <dbReference type="ChEBI" id="CHEBI:64716"/>
        <dbReference type="ChEBI" id="CHEBI:140658"/>
        <dbReference type="EC" id="2.5.1.145"/>
    </reaction>
</comment>
<evidence type="ECO:0000256" key="6">
    <source>
        <dbReference type="ARBA" id="ARBA00023136"/>
    </source>
</evidence>
<comment type="pathway">
    <text evidence="7">Protein modification; lipoprotein biosynthesis (diacylglyceryl transfer).</text>
</comment>
<evidence type="ECO:0000256" key="7">
    <source>
        <dbReference type="HAMAP-Rule" id="MF_01147"/>
    </source>
</evidence>
<name>A0ABT1L5Z2_9GAMM</name>
<dbReference type="EMBL" id="JAKUDN010000002">
    <property type="protein sequence ID" value="MCP8352604.1"/>
    <property type="molecule type" value="Genomic_DNA"/>
</dbReference>
<comment type="similarity">
    <text evidence="1 7">Belongs to the Lgt family.</text>
</comment>
<gene>
    <name evidence="7 8" type="primary">lgt</name>
    <name evidence="8" type="ORF">MKS91_04815</name>
</gene>
<organism evidence="8 9">
    <name type="scientific">Candidatus Synchoanobacter obligatus</name>
    <dbReference type="NCBI Taxonomy" id="2919597"/>
    <lineage>
        <taxon>Bacteria</taxon>
        <taxon>Pseudomonadati</taxon>
        <taxon>Pseudomonadota</taxon>
        <taxon>Gammaproteobacteria</taxon>
        <taxon>Candidatus Comchoanobacterales</taxon>
        <taxon>Candidatus Comchoanobacteraceae</taxon>
        <taxon>Candidatus Synchoanobacter</taxon>
    </lineage>
</organism>
<dbReference type="GO" id="GO:0008961">
    <property type="term" value="F:phosphatidylglycerol-prolipoprotein diacylglyceryl transferase activity"/>
    <property type="evidence" value="ECO:0007669"/>
    <property type="project" value="UniProtKB-EC"/>
</dbReference>
<feature type="transmembrane region" description="Helical" evidence="7">
    <location>
        <begin position="192"/>
        <end position="209"/>
    </location>
</feature>
<feature type="binding site" evidence="7">
    <location>
        <position position="133"/>
    </location>
    <ligand>
        <name>a 1,2-diacyl-sn-glycero-3-phospho-(1'-sn-glycerol)</name>
        <dbReference type="ChEBI" id="CHEBI:64716"/>
    </ligand>
</feature>
<comment type="subcellular location">
    <subcellularLocation>
        <location evidence="7">Cell membrane</location>
        <topology evidence="7">Multi-pass membrane protein</topology>
    </subcellularLocation>
</comment>
<sequence length="256" mass="29295">MWIDPVAFHFFSWPIHWYGIAWAVSFLAILYCPPKRARDSIALTKYWHDIVSNALLASVIGGRLGEMLFYQYGLLLNQPWSMFMVWQGGMSFHGALILGGLTLWGMSKRYGINFWDITDASLIQLPLGLGIVRIANYINGELIGRVTEQTWGMSYVEGALHRHPSQLYEAVLEGLLLGILMHGYAKYHPPRGRLTILFMFGYASVRLLVECYFREPTYELFQWISTGQLLSVLMLLVGGLMATALRYQHHKRQTSQ</sequence>
<keyword evidence="3 7" id="KW-0808">Transferase</keyword>
<reference evidence="8 9" key="1">
    <citation type="journal article" date="2022" name="Nat. Microbiol.">
        <title>The microbiome of a bacterivorous marine choanoflagellate contains a resource-demanding obligate bacterial associate.</title>
        <authorList>
            <person name="Needham D.M."/>
            <person name="Poirier C."/>
            <person name="Bachy C."/>
            <person name="George E.E."/>
            <person name="Wilken S."/>
            <person name="Yung C.C.M."/>
            <person name="Limardo A.J."/>
            <person name="Morando M."/>
            <person name="Sudek L."/>
            <person name="Malmstrom R.R."/>
            <person name="Keeling P.J."/>
            <person name="Santoro A.E."/>
            <person name="Worden A.Z."/>
        </authorList>
    </citation>
    <scope>NUCLEOTIDE SEQUENCE [LARGE SCALE GENOMIC DNA]</scope>
    <source>
        <strain evidence="8 9">Comchoano-2</strain>
    </source>
</reference>
<accession>A0ABT1L5Z2</accession>
<feature type="transmembrane region" description="Helical" evidence="7">
    <location>
        <begin position="84"/>
        <end position="104"/>
    </location>
</feature>
<comment type="caution">
    <text evidence="8">The sequence shown here is derived from an EMBL/GenBank/DDBJ whole genome shotgun (WGS) entry which is preliminary data.</text>
</comment>
<dbReference type="InterPro" id="IPR001640">
    <property type="entry name" value="Lgt"/>
</dbReference>
<dbReference type="RefSeq" id="WP_258569709.1">
    <property type="nucleotide sequence ID" value="NZ_JAKUDN010000002.1"/>
</dbReference>
<evidence type="ECO:0000313" key="8">
    <source>
        <dbReference type="EMBL" id="MCP8352604.1"/>
    </source>
</evidence>
<keyword evidence="6 7" id="KW-0472">Membrane</keyword>
<keyword evidence="5 7" id="KW-1133">Transmembrane helix</keyword>
<protein>
    <recommendedName>
        <fullName evidence="7">Phosphatidylglycerol--prolipoprotein diacylglyceryl transferase</fullName>
        <ecNumber evidence="7">2.5.1.145</ecNumber>
    </recommendedName>
</protein>
<dbReference type="NCBIfam" id="TIGR00544">
    <property type="entry name" value="lgt"/>
    <property type="match status" value="1"/>
</dbReference>
<dbReference type="Pfam" id="PF01790">
    <property type="entry name" value="LGT"/>
    <property type="match status" value="1"/>
</dbReference>
<dbReference type="PANTHER" id="PTHR30589">
    <property type="entry name" value="PROLIPOPROTEIN DIACYLGLYCERYL TRANSFERASE"/>
    <property type="match status" value="1"/>
</dbReference>
<evidence type="ECO:0000256" key="1">
    <source>
        <dbReference type="ARBA" id="ARBA00007150"/>
    </source>
</evidence>
<evidence type="ECO:0000256" key="2">
    <source>
        <dbReference type="ARBA" id="ARBA00022475"/>
    </source>
</evidence>